<keyword evidence="3 8" id="KW-0597">Phosphoprotein</keyword>
<dbReference type="InterPro" id="IPR011006">
    <property type="entry name" value="CheY-like_superfamily"/>
</dbReference>
<keyword evidence="2" id="KW-0963">Cytoplasm</keyword>
<dbReference type="Gene3D" id="6.10.250.690">
    <property type="match status" value="1"/>
</dbReference>
<comment type="subcellular location">
    <subcellularLocation>
        <location evidence="1">Cytoplasm</location>
    </subcellularLocation>
</comment>
<feature type="domain" description="Response regulatory" evidence="10">
    <location>
        <begin position="45"/>
        <end position="158"/>
    </location>
</feature>
<dbReference type="Gene3D" id="3.40.50.2300">
    <property type="match status" value="1"/>
</dbReference>
<dbReference type="STRING" id="198628.Dda3937_02816"/>
<dbReference type="FunFam" id="1.10.10.10:FF:000117">
    <property type="entry name" value="Two-component system response regulator BaeR"/>
    <property type="match status" value="1"/>
</dbReference>
<evidence type="ECO:0000256" key="1">
    <source>
        <dbReference type="ARBA" id="ARBA00004496"/>
    </source>
</evidence>
<gene>
    <name evidence="12" type="primary">baeR</name>
    <name evidence="12" type="ordered locus">Dda3937_02816</name>
</gene>
<dbReference type="GO" id="GO:0045893">
    <property type="term" value="P:positive regulation of DNA-templated transcription"/>
    <property type="evidence" value="ECO:0007669"/>
    <property type="project" value="UniProtKB-ARBA"/>
</dbReference>
<evidence type="ECO:0000256" key="7">
    <source>
        <dbReference type="ARBA" id="ARBA00023163"/>
    </source>
</evidence>
<dbReference type="InterPro" id="IPR016032">
    <property type="entry name" value="Sig_transdc_resp-reg_C-effctor"/>
</dbReference>
<dbReference type="GO" id="GO:0005829">
    <property type="term" value="C:cytosol"/>
    <property type="evidence" value="ECO:0007669"/>
    <property type="project" value="TreeGrafter"/>
</dbReference>
<feature type="DNA-binding region" description="OmpR/PhoB-type" evidence="9">
    <location>
        <begin position="168"/>
        <end position="267"/>
    </location>
</feature>
<dbReference type="EMBL" id="CP002038">
    <property type="protein sequence ID" value="ADM99484.1"/>
    <property type="molecule type" value="Genomic_DNA"/>
</dbReference>
<sequence length="273" mass="31103">MDACMLITPRSAACKSPSSFRCTYPDTGIDMTASSPAAAGDESLPVLIVEDEPKLAQLLVDYLQASGYHTHWLTQGEEVEPWVREHPCQLILLDLMLPGRDGLTLCRAIRGFSNVPIIMVTARTDEIDRLLGLEIGADDYICKPYSPREVVARVKTLLRRCRWQHEPLPGDALPALLIDQNRYQASYLGRHLELTPAEFRLLKTLSAEPGRVFSREQLLDHLYDDYRVVTDRTIDSHIKNLRRKLEMFDRETSFIRTVYGIGYRWEAAVSQEI</sequence>
<dbReference type="HOGENOM" id="CLU_000445_30_4_6"/>
<feature type="modified residue" description="4-aspartylphosphate" evidence="8">
    <location>
        <position position="94"/>
    </location>
</feature>
<evidence type="ECO:0000313" key="12">
    <source>
        <dbReference type="EMBL" id="ADM99484.1"/>
    </source>
</evidence>
<dbReference type="InterPro" id="IPR001789">
    <property type="entry name" value="Sig_transdc_resp-reg_receiver"/>
</dbReference>
<dbReference type="NCBIfam" id="NF007982">
    <property type="entry name" value="PRK10710.1"/>
    <property type="match status" value="1"/>
</dbReference>
<dbReference type="Gene3D" id="1.10.10.10">
    <property type="entry name" value="Winged helix-like DNA-binding domain superfamily/Winged helix DNA-binding domain"/>
    <property type="match status" value="1"/>
</dbReference>
<evidence type="ECO:0000259" key="11">
    <source>
        <dbReference type="PROSITE" id="PS51755"/>
    </source>
</evidence>
<evidence type="ECO:0000256" key="5">
    <source>
        <dbReference type="ARBA" id="ARBA00023015"/>
    </source>
</evidence>
<dbReference type="SUPFAM" id="SSF46894">
    <property type="entry name" value="C-terminal effector domain of the bipartite response regulators"/>
    <property type="match status" value="1"/>
</dbReference>
<dbReference type="PROSITE" id="PS50110">
    <property type="entry name" value="RESPONSE_REGULATORY"/>
    <property type="match status" value="1"/>
</dbReference>
<dbReference type="InterPro" id="IPR039420">
    <property type="entry name" value="WalR-like"/>
</dbReference>
<name>E0SN38_DICD3</name>
<accession>E0SN38</accession>
<dbReference type="GO" id="GO:0032993">
    <property type="term" value="C:protein-DNA complex"/>
    <property type="evidence" value="ECO:0007669"/>
    <property type="project" value="TreeGrafter"/>
</dbReference>
<dbReference type="SMART" id="SM00862">
    <property type="entry name" value="Trans_reg_C"/>
    <property type="match status" value="1"/>
</dbReference>
<dbReference type="PANTHER" id="PTHR48111">
    <property type="entry name" value="REGULATOR OF RPOS"/>
    <property type="match status" value="1"/>
</dbReference>
<evidence type="ECO:0000313" key="13">
    <source>
        <dbReference type="Proteomes" id="UP000006859"/>
    </source>
</evidence>
<dbReference type="SUPFAM" id="SSF52172">
    <property type="entry name" value="CheY-like"/>
    <property type="match status" value="1"/>
</dbReference>
<proteinExistence type="predicted"/>
<dbReference type="PANTHER" id="PTHR48111:SF59">
    <property type="entry name" value="TRANSCRIPTIONAL REGULATORY PROTEIN BAER"/>
    <property type="match status" value="1"/>
</dbReference>
<dbReference type="InterPro" id="IPR036388">
    <property type="entry name" value="WH-like_DNA-bd_sf"/>
</dbReference>
<evidence type="ECO:0000256" key="6">
    <source>
        <dbReference type="ARBA" id="ARBA00023125"/>
    </source>
</evidence>
<dbReference type="InterPro" id="IPR001867">
    <property type="entry name" value="OmpR/PhoB-type_DNA-bd"/>
</dbReference>
<dbReference type="CDD" id="cd19938">
    <property type="entry name" value="REC_OmpR_BaeR-like"/>
    <property type="match status" value="1"/>
</dbReference>
<dbReference type="GO" id="GO:0000976">
    <property type="term" value="F:transcription cis-regulatory region binding"/>
    <property type="evidence" value="ECO:0007669"/>
    <property type="project" value="TreeGrafter"/>
</dbReference>
<organism evidence="12 13">
    <name type="scientific">Dickeya dadantii (strain 3937)</name>
    <name type="common">Erwinia chrysanthemi (strain 3937)</name>
    <dbReference type="NCBI Taxonomy" id="198628"/>
    <lineage>
        <taxon>Bacteria</taxon>
        <taxon>Pseudomonadati</taxon>
        <taxon>Pseudomonadota</taxon>
        <taxon>Gammaproteobacteria</taxon>
        <taxon>Enterobacterales</taxon>
        <taxon>Pectobacteriaceae</taxon>
        <taxon>Dickeya</taxon>
    </lineage>
</organism>
<dbReference type="Proteomes" id="UP000006859">
    <property type="component" value="Chromosome"/>
</dbReference>
<dbReference type="CDD" id="cd00383">
    <property type="entry name" value="trans_reg_C"/>
    <property type="match status" value="1"/>
</dbReference>
<dbReference type="GO" id="GO:0000156">
    <property type="term" value="F:phosphorelay response regulator activity"/>
    <property type="evidence" value="ECO:0007669"/>
    <property type="project" value="TreeGrafter"/>
</dbReference>
<dbReference type="AlphaFoldDB" id="E0SN38"/>
<evidence type="ECO:0000256" key="4">
    <source>
        <dbReference type="ARBA" id="ARBA00023012"/>
    </source>
</evidence>
<feature type="domain" description="OmpR/PhoB-type" evidence="11">
    <location>
        <begin position="168"/>
        <end position="267"/>
    </location>
</feature>
<keyword evidence="5" id="KW-0805">Transcription regulation</keyword>
<evidence type="ECO:0000256" key="3">
    <source>
        <dbReference type="ARBA" id="ARBA00022553"/>
    </source>
</evidence>
<protein>
    <submittedName>
        <fullName evidence="12">DNA-binding response regulator in two-component regulatory system with BaeS</fullName>
    </submittedName>
</protein>
<dbReference type="PROSITE" id="PS51755">
    <property type="entry name" value="OMPR_PHOB"/>
    <property type="match status" value="1"/>
</dbReference>
<keyword evidence="7" id="KW-0804">Transcription</keyword>
<keyword evidence="6 9" id="KW-0238">DNA-binding</keyword>
<evidence type="ECO:0000256" key="2">
    <source>
        <dbReference type="ARBA" id="ARBA00022490"/>
    </source>
</evidence>
<evidence type="ECO:0000256" key="8">
    <source>
        <dbReference type="PROSITE-ProRule" id="PRU00169"/>
    </source>
</evidence>
<dbReference type="KEGG" id="ddd:Dda3937_02816"/>
<dbReference type="SMART" id="SM00448">
    <property type="entry name" value="REC"/>
    <property type="match status" value="1"/>
</dbReference>
<keyword evidence="13" id="KW-1185">Reference proteome</keyword>
<dbReference type="Pfam" id="PF00486">
    <property type="entry name" value="Trans_reg_C"/>
    <property type="match status" value="1"/>
</dbReference>
<dbReference type="Pfam" id="PF00072">
    <property type="entry name" value="Response_reg"/>
    <property type="match status" value="1"/>
</dbReference>
<evidence type="ECO:0000256" key="9">
    <source>
        <dbReference type="PROSITE-ProRule" id="PRU01091"/>
    </source>
</evidence>
<keyword evidence="4" id="KW-0902">Two-component regulatory system</keyword>
<evidence type="ECO:0000259" key="10">
    <source>
        <dbReference type="PROSITE" id="PS50110"/>
    </source>
</evidence>
<reference evidence="12 13" key="1">
    <citation type="journal article" date="2011" name="J. Bacteriol.">
        <title>Genome sequence of the plant-pathogenic bacterium Dickeya dadantii 3937.</title>
        <authorList>
            <person name="Glasner J.D."/>
            <person name="Yang C.H."/>
            <person name="Reverchon S."/>
            <person name="Hugouvieux-Cotte-Pattat N."/>
            <person name="Condemine G."/>
            <person name="Bohin J.P."/>
            <person name="Van Gijsegem F."/>
            <person name="Yang S."/>
            <person name="Franza T."/>
            <person name="Expert D."/>
            <person name="Plunkett G. III"/>
            <person name="San Francisco M.J."/>
            <person name="Charkowski A.O."/>
            <person name="Py B."/>
            <person name="Bell K."/>
            <person name="Rauscher L."/>
            <person name="Rodriguez-Palenzuela P."/>
            <person name="Toussaint A."/>
            <person name="Holeva M.C."/>
            <person name="He S.Y."/>
            <person name="Douet V."/>
            <person name="Boccara M."/>
            <person name="Blanco C."/>
            <person name="Toth I."/>
            <person name="Anderson B.D."/>
            <person name="Biehl B.S."/>
            <person name="Mau B."/>
            <person name="Flynn S.M."/>
            <person name="Barras F."/>
            <person name="Lindeberg M."/>
            <person name="Birch P.R."/>
            <person name="Tsuyumu S."/>
            <person name="Shi X."/>
            <person name="Hibbing M."/>
            <person name="Yap M.N."/>
            <person name="Carpentier M."/>
            <person name="Dassa E."/>
            <person name="Umehara M."/>
            <person name="Kim J.F."/>
            <person name="Rusch M."/>
            <person name="Soni P."/>
            <person name="Mayhew G.F."/>
            <person name="Fouts D.E."/>
            <person name="Gill S.R."/>
            <person name="Blattner F.R."/>
            <person name="Keen N.T."/>
            <person name="Perna N.T."/>
        </authorList>
    </citation>
    <scope>NUCLEOTIDE SEQUENCE [LARGE SCALE GENOMIC DNA]</scope>
    <source>
        <strain evidence="12 13">3937</strain>
    </source>
</reference>
<dbReference type="eggNOG" id="COG0745">
    <property type="taxonomic scope" value="Bacteria"/>
</dbReference>